<keyword evidence="4" id="KW-0446">Lipid-binding</keyword>
<dbReference type="SMR" id="D4QD74"/>
<organism evidence="7">
    <name type="scientific">Dianthus caryophyllus</name>
    <name type="common">Carnation</name>
    <name type="synonym">Clove pink</name>
    <dbReference type="NCBI Taxonomy" id="3570"/>
    <lineage>
        <taxon>Eukaryota</taxon>
        <taxon>Viridiplantae</taxon>
        <taxon>Streptophyta</taxon>
        <taxon>Embryophyta</taxon>
        <taxon>Tracheophyta</taxon>
        <taxon>Spermatophyta</taxon>
        <taxon>Magnoliopsida</taxon>
        <taxon>eudicotyledons</taxon>
        <taxon>Gunneridae</taxon>
        <taxon>Pentapetalae</taxon>
        <taxon>Caryophyllales</taxon>
        <taxon>Caryophyllaceae</taxon>
        <taxon>Caryophylleae</taxon>
        <taxon>Dianthus</taxon>
    </lineage>
</organism>
<dbReference type="EMBL" id="AB517652">
    <property type="protein sequence ID" value="BAI94496.1"/>
    <property type="molecule type" value="mRNA"/>
</dbReference>
<dbReference type="SMART" id="SM00499">
    <property type="entry name" value="AAI"/>
    <property type="match status" value="1"/>
</dbReference>
<accession>D4QD74</accession>
<dbReference type="SUPFAM" id="SSF47699">
    <property type="entry name" value="Bifunctional inhibitor/lipid-transfer protein/seed storage 2S albumin"/>
    <property type="match status" value="1"/>
</dbReference>
<name>D4QD74_DIACA</name>
<gene>
    <name evidence="7" type="primary">DcLTP1</name>
</gene>
<dbReference type="Pfam" id="PF00234">
    <property type="entry name" value="Tryp_alpha_amyl"/>
    <property type="match status" value="1"/>
</dbReference>
<comment type="similarity">
    <text evidence="1 4">Belongs to the plant LTP family.</text>
</comment>
<protein>
    <recommendedName>
        <fullName evidence="4">Non-specific lipid-transfer protein</fullName>
    </recommendedName>
</protein>
<dbReference type="GO" id="GO:0008289">
    <property type="term" value="F:lipid binding"/>
    <property type="evidence" value="ECO:0007669"/>
    <property type="project" value="UniProtKB-KW"/>
</dbReference>
<dbReference type="FunFam" id="1.10.110.10:FF:000002">
    <property type="entry name" value="Non-specific lipid-transfer protein"/>
    <property type="match status" value="1"/>
</dbReference>
<comment type="function">
    <text evidence="4">Plant non-specific lipid-transfer proteins transfer phospholipids as well as galactolipids across membranes. May play a role in wax or cutin deposition in the cell walls of expanding epidermal cells and certain secretory tissues.</text>
</comment>
<evidence type="ECO:0000256" key="1">
    <source>
        <dbReference type="ARBA" id="ARBA00009748"/>
    </source>
</evidence>
<dbReference type="InterPro" id="IPR000528">
    <property type="entry name" value="Plant_nsLTP"/>
</dbReference>
<dbReference type="CDD" id="cd01960">
    <property type="entry name" value="nsLTP1"/>
    <property type="match status" value="1"/>
</dbReference>
<reference evidence="7" key="1">
    <citation type="journal article" date="2010" name="J. Exp. Bot.">
        <title>Differential expression of genes identified by suppression subtractive hybridization in petals of opening carnation flowers.</title>
        <authorList>
            <person name="Harada T."/>
            <person name="Torii Y."/>
            <person name="Morita S."/>
            <person name="Masumura T."/>
            <person name="Satoh S."/>
        </authorList>
    </citation>
    <scope>NUCLEOTIDE SEQUENCE</scope>
    <source>
        <tissue evidence="7">Petal</tissue>
    </source>
</reference>
<sequence>MASSSAMKKVACAVILCIVMTAPYATAAMTCGQVSGNLGPCITYLKGAPGPSALCCAGIKRLNGMAQTPPDRKTACGCLKSAAAAISGLNYGLASGLPGKCGVSIPYPISPSTDCSKVN</sequence>
<evidence type="ECO:0000256" key="2">
    <source>
        <dbReference type="ARBA" id="ARBA00022448"/>
    </source>
</evidence>
<evidence type="ECO:0000256" key="3">
    <source>
        <dbReference type="ARBA" id="ARBA00023157"/>
    </source>
</evidence>
<feature type="signal peptide" evidence="5">
    <location>
        <begin position="1"/>
        <end position="27"/>
    </location>
</feature>
<dbReference type="PANTHER" id="PTHR33076">
    <property type="entry name" value="NON-SPECIFIC LIPID-TRANSFER PROTEIN 2-RELATED"/>
    <property type="match status" value="1"/>
</dbReference>
<dbReference type="PRINTS" id="PR00382">
    <property type="entry name" value="LIPIDTRNSFER"/>
</dbReference>
<dbReference type="InterPro" id="IPR016140">
    <property type="entry name" value="Bifunc_inhib/LTP/seed_store"/>
</dbReference>
<evidence type="ECO:0000259" key="6">
    <source>
        <dbReference type="SMART" id="SM00499"/>
    </source>
</evidence>
<dbReference type="AlphaFoldDB" id="D4QD74"/>
<evidence type="ECO:0000313" key="7">
    <source>
        <dbReference type="EMBL" id="BAI94496.1"/>
    </source>
</evidence>
<dbReference type="GO" id="GO:0006869">
    <property type="term" value="P:lipid transport"/>
    <property type="evidence" value="ECO:0007669"/>
    <property type="project" value="InterPro"/>
</dbReference>
<dbReference type="InterPro" id="IPR036312">
    <property type="entry name" value="Bifun_inhib/LTP/seed_sf"/>
</dbReference>
<evidence type="ECO:0000256" key="4">
    <source>
        <dbReference type="RuleBase" id="RU000628"/>
    </source>
</evidence>
<keyword evidence="2 4" id="KW-0813">Transport</keyword>
<feature type="domain" description="Bifunctional inhibitor/plant lipid transfer protein/seed storage helical" evidence="6">
    <location>
        <begin position="31"/>
        <end position="115"/>
    </location>
</feature>
<keyword evidence="5" id="KW-0732">Signal</keyword>
<dbReference type="Gene3D" id="1.10.110.10">
    <property type="entry name" value="Plant lipid-transfer and hydrophobic proteins"/>
    <property type="match status" value="1"/>
</dbReference>
<evidence type="ECO:0000256" key="5">
    <source>
        <dbReference type="SAM" id="SignalP"/>
    </source>
</evidence>
<keyword evidence="3" id="KW-1015">Disulfide bond</keyword>
<feature type="chain" id="PRO_5003062055" description="Non-specific lipid-transfer protein" evidence="5">
    <location>
        <begin position="28"/>
        <end position="119"/>
    </location>
</feature>
<dbReference type="PROSITE" id="PS00597">
    <property type="entry name" value="PLANT_LTP"/>
    <property type="match status" value="1"/>
</dbReference>
<proteinExistence type="evidence at transcript level"/>